<dbReference type="AlphaFoldDB" id="A0A1E5GWZ9"/>
<evidence type="ECO:0000313" key="3">
    <source>
        <dbReference type="EMBL" id="OEG17241.1"/>
    </source>
</evidence>
<protein>
    <recommendedName>
        <fullName evidence="2">PA14 domain-containing protein</fullName>
    </recommendedName>
</protein>
<feature type="chain" id="PRO_5009177894" description="PA14 domain-containing protein" evidence="1">
    <location>
        <begin position="33"/>
        <end position="352"/>
    </location>
</feature>
<comment type="caution">
    <text evidence="3">The sequence shown here is derived from an EMBL/GenBank/DDBJ whole genome shotgun (WGS) entry which is preliminary data.</text>
</comment>
<gene>
    <name evidence="3" type="ORF">BCR23_04360</name>
</gene>
<keyword evidence="4" id="KW-1185">Reference proteome</keyword>
<dbReference type="PROSITE" id="PS51257">
    <property type="entry name" value="PROKAR_LIPOPROTEIN"/>
    <property type="match status" value="1"/>
</dbReference>
<evidence type="ECO:0000313" key="4">
    <source>
        <dbReference type="Proteomes" id="UP000094764"/>
    </source>
</evidence>
<dbReference type="SUPFAM" id="SSF56988">
    <property type="entry name" value="Anthrax protective antigen"/>
    <property type="match status" value="2"/>
</dbReference>
<name>A0A1E5GWZ9_9ENTE</name>
<keyword evidence="1" id="KW-0732">Signal</keyword>
<organism evidence="3 4">
    <name type="scientific">Enterococcus quebecensis</name>
    <dbReference type="NCBI Taxonomy" id="903983"/>
    <lineage>
        <taxon>Bacteria</taxon>
        <taxon>Bacillati</taxon>
        <taxon>Bacillota</taxon>
        <taxon>Bacilli</taxon>
        <taxon>Lactobacillales</taxon>
        <taxon>Enterococcaceae</taxon>
        <taxon>Enterococcus</taxon>
    </lineage>
</organism>
<evidence type="ECO:0000256" key="1">
    <source>
        <dbReference type="SAM" id="SignalP"/>
    </source>
</evidence>
<dbReference type="RefSeq" id="WP_069634562.1">
    <property type="nucleotide sequence ID" value="NZ_JXKZ01000002.1"/>
</dbReference>
<dbReference type="Pfam" id="PF07691">
    <property type="entry name" value="PA14"/>
    <property type="match status" value="1"/>
</dbReference>
<evidence type="ECO:0000259" key="2">
    <source>
        <dbReference type="Pfam" id="PF07691"/>
    </source>
</evidence>
<dbReference type="EMBL" id="MIKB01000012">
    <property type="protein sequence ID" value="OEG17241.1"/>
    <property type="molecule type" value="Genomic_DNA"/>
</dbReference>
<sequence length="352" mass="38591">MISNMKKRFLAISGVLLACLVFISINSSVASAEEGNSSRADTKLVHGVYSEYFRREGNNYIPVASQYENKNLDFACSINKEPYPGINPNNGFRVSETAYIKISNTGMYMFSASSSGNAQVYINDMLLQANYPYVSLQAGQIVKVKVVSTFPTSAQSSFGQYVTNVYWRVPSGVIGPAVAIPQELLYTTPDLLGADVVVPDKLVHGVFTEYEKRQGLTTSFIPVASQYEDSTLDFTCQANAQPYPGIDPAAGFQVKKTAYIKLTDTGSYRFTSSGSAVVQIHVNDVIVQPGSPLYFQAGQIIKVKVVAPFYSSGQASTGRYYYDLFWSTPSNPLPYKLIPQELLYTTPDLLGV</sequence>
<dbReference type="STRING" id="903983.BCR23_04360"/>
<accession>A0A1E5GWZ9</accession>
<dbReference type="Gene3D" id="3.90.182.10">
    <property type="entry name" value="Toxin - Anthrax Protective Antigen,domain 1"/>
    <property type="match status" value="1"/>
</dbReference>
<dbReference type="Proteomes" id="UP000094764">
    <property type="component" value="Unassembled WGS sequence"/>
</dbReference>
<proteinExistence type="predicted"/>
<feature type="signal peptide" evidence="1">
    <location>
        <begin position="1"/>
        <end position="32"/>
    </location>
</feature>
<feature type="domain" description="PA14" evidence="2">
    <location>
        <begin position="46"/>
        <end position="127"/>
    </location>
</feature>
<reference evidence="4" key="1">
    <citation type="submission" date="2016-09" db="EMBL/GenBank/DDBJ databases">
        <authorList>
            <person name="Gulvik C.A."/>
        </authorList>
    </citation>
    <scope>NUCLEOTIDE SEQUENCE [LARGE SCALE GENOMIC DNA]</scope>
    <source>
        <strain evidence="4">LMG 26306</strain>
    </source>
</reference>
<dbReference type="InterPro" id="IPR011658">
    <property type="entry name" value="PA14_dom"/>
</dbReference>